<name>A0A7Y2EBT6_UNCEI</name>
<feature type="region of interest" description="Disordered" evidence="5">
    <location>
        <begin position="66"/>
        <end position="158"/>
    </location>
</feature>
<feature type="compositionally biased region" description="Basic and acidic residues" evidence="5">
    <location>
        <begin position="112"/>
        <end position="131"/>
    </location>
</feature>
<evidence type="ECO:0000256" key="6">
    <source>
        <dbReference type="SAM" id="Phobius"/>
    </source>
</evidence>
<dbReference type="EMBL" id="JABDJR010000629">
    <property type="protein sequence ID" value="NNF08202.1"/>
    <property type="molecule type" value="Genomic_DNA"/>
</dbReference>
<dbReference type="InterPro" id="IPR006260">
    <property type="entry name" value="TonB/TolA_C"/>
</dbReference>
<feature type="compositionally biased region" description="Basic and acidic residues" evidence="5">
    <location>
        <begin position="71"/>
        <end position="92"/>
    </location>
</feature>
<dbReference type="NCBIfam" id="TIGR01352">
    <property type="entry name" value="tonB_Cterm"/>
    <property type="match status" value="1"/>
</dbReference>
<organism evidence="7 8">
    <name type="scientific">Eiseniibacteriota bacterium</name>
    <dbReference type="NCBI Taxonomy" id="2212470"/>
    <lineage>
        <taxon>Bacteria</taxon>
        <taxon>Candidatus Eiseniibacteriota</taxon>
    </lineage>
</organism>
<comment type="caution">
    <text evidence="7">The sequence shown here is derived from an EMBL/GenBank/DDBJ whole genome shotgun (WGS) entry which is preliminary data.</text>
</comment>
<evidence type="ECO:0000313" key="8">
    <source>
        <dbReference type="Proteomes" id="UP000547674"/>
    </source>
</evidence>
<dbReference type="SUPFAM" id="SSF74653">
    <property type="entry name" value="TolA/TonB C-terminal domain"/>
    <property type="match status" value="1"/>
</dbReference>
<evidence type="ECO:0000256" key="2">
    <source>
        <dbReference type="ARBA" id="ARBA00022692"/>
    </source>
</evidence>
<dbReference type="GO" id="GO:0016020">
    <property type="term" value="C:membrane"/>
    <property type="evidence" value="ECO:0007669"/>
    <property type="project" value="UniProtKB-SubCell"/>
</dbReference>
<dbReference type="AlphaFoldDB" id="A0A7Y2EBT6"/>
<reference evidence="7 8" key="1">
    <citation type="submission" date="2020-03" db="EMBL/GenBank/DDBJ databases">
        <title>Metabolic flexibility allows generalist bacteria to become dominant in a frequently disturbed ecosystem.</title>
        <authorList>
            <person name="Chen Y.-J."/>
            <person name="Leung P.M."/>
            <person name="Bay S.K."/>
            <person name="Hugenholtz P."/>
            <person name="Kessler A.J."/>
            <person name="Shelley G."/>
            <person name="Waite D.W."/>
            <person name="Cook P.L."/>
            <person name="Greening C."/>
        </authorList>
    </citation>
    <scope>NUCLEOTIDE SEQUENCE [LARGE SCALE GENOMIC DNA]</scope>
    <source>
        <strain evidence="7">SS_bin_28</strain>
    </source>
</reference>
<comment type="subcellular location">
    <subcellularLocation>
        <location evidence="1">Membrane</location>
        <topology evidence="1">Single-pass membrane protein</topology>
    </subcellularLocation>
</comment>
<proteinExistence type="predicted"/>
<evidence type="ECO:0000313" key="7">
    <source>
        <dbReference type="EMBL" id="NNF08202.1"/>
    </source>
</evidence>
<protein>
    <submittedName>
        <fullName evidence="7">TonB family protein</fullName>
    </submittedName>
</protein>
<keyword evidence="3 6" id="KW-1133">Transmembrane helix</keyword>
<dbReference type="Proteomes" id="UP000547674">
    <property type="component" value="Unassembled WGS sequence"/>
</dbReference>
<evidence type="ECO:0000256" key="1">
    <source>
        <dbReference type="ARBA" id="ARBA00004167"/>
    </source>
</evidence>
<keyword evidence="2 6" id="KW-0812">Transmembrane</keyword>
<evidence type="ECO:0000256" key="3">
    <source>
        <dbReference type="ARBA" id="ARBA00022989"/>
    </source>
</evidence>
<evidence type="ECO:0000256" key="4">
    <source>
        <dbReference type="ARBA" id="ARBA00023136"/>
    </source>
</evidence>
<accession>A0A7Y2EBT6</accession>
<sequence length="272" mass="30513">MSKPEKQTQLQVVPGERNRLQRYTFVSVLIHSLVFASLAFTFSKTQKPTFAEPLYQVAFLEAEVPNYEPPKPTRTEIPEKKPEVKPPPKVEEVQPPEPEAVPIETKPKPKPKPVEKKPEPEVVKKAEKKPDPVPLKPAKAREEKSETVEPEVEPEVEEIKAPKEVPVEPVSVGSVDQKDFKHNYYLQVVRARLAREWDRPGTGAGLLQSTVHFIIKRDGTVLSPEVTEPSGNTIYDRAALSAVFSVKQLPPLPDTYSGDQIGISVVFQTKFE</sequence>
<dbReference type="Pfam" id="PF13103">
    <property type="entry name" value="TonB_2"/>
    <property type="match status" value="1"/>
</dbReference>
<gene>
    <name evidence="7" type="ORF">HKN21_15670</name>
</gene>
<dbReference type="Gene3D" id="3.30.1150.10">
    <property type="match status" value="1"/>
</dbReference>
<keyword evidence="4 6" id="KW-0472">Membrane</keyword>
<feature type="transmembrane region" description="Helical" evidence="6">
    <location>
        <begin position="20"/>
        <end position="42"/>
    </location>
</feature>
<evidence type="ECO:0000256" key="5">
    <source>
        <dbReference type="SAM" id="MobiDB-lite"/>
    </source>
</evidence>